<gene>
    <name evidence="2" type="ORF">Dfulv_36040</name>
</gene>
<keyword evidence="1" id="KW-0472">Membrane</keyword>
<feature type="transmembrane region" description="Helical" evidence="1">
    <location>
        <begin position="163"/>
        <end position="182"/>
    </location>
</feature>
<reference evidence="2" key="1">
    <citation type="submission" date="2021-04" db="EMBL/GenBank/DDBJ databases">
        <authorList>
            <person name="Hartkoorn R.C."/>
            <person name="Beaudoing E."/>
            <person name="Hot D."/>
        </authorList>
    </citation>
    <scope>NUCLEOTIDE SEQUENCE</scope>
    <source>
        <strain evidence="2">NRRL B-16292</strain>
    </source>
</reference>
<keyword evidence="1" id="KW-1133">Transmembrane helix</keyword>
<proteinExistence type="predicted"/>
<keyword evidence="1" id="KW-0812">Transmembrane</keyword>
<evidence type="ECO:0000313" key="2">
    <source>
        <dbReference type="EMBL" id="UWP80540.1"/>
    </source>
</evidence>
<feature type="transmembrane region" description="Helical" evidence="1">
    <location>
        <begin position="21"/>
        <end position="39"/>
    </location>
</feature>
<name>A0ABY5VTM5_9ACTN</name>
<dbReference type="RefSeq" id="WP_259858302.1">
    <property type="nucleotide sequence ID" value="NZ_BAAAST010000135.1"/>
</dbReference>
<dbReference type="EMBL" id="CP073720">
    <property type="protein sequence ID" value="UWP80540.1"/>
    <property type="molecule type" value="Genomic_DNA"/>
</dbReference>
<accession>A0ABY5VTM5</accession>
<sequence>MHDDPIGRKGKDRVFYGIADRWIGRLLLLCVVVAVPLEMSGPSLAGLPFDFGAAAFFAVMGWLCFRIGFRTQLTARLDHFEVVNLLTVERIAYRDVASIHLDLLSVRITLGSGKRVRAWGFSDSLLNTGGSKGQDLVDRLGVIAAERQTAEGPRHTRSRFPDWWVPLALFALFSGAIVYRLLTQ</sequence>
<evidence type="ECO:0000256" key="1">
    <source>
        <dbReference type="SAM" id="Phobius"/>
    </source>
</evidence>
<reference evidence="2" key="2">
    <citation type="submission" date="2022-09" db="EMBL/GenBank/DDBJ databases">
        <title>Biosynthetic gene clusters of Dactylosporangioum fulvum.</title>
        <authorList>
            <person name="Caradec T."/>
        </authorList>
    </citation>
    <scope>NUCLEOTIDE SEQUENCE</scope>
    <source>
        <strain evidence="2">NRRL B-16292</strain>
    </source>
</reference>
<evidence type="ECO:0000313" key="3">
    <source>
        <dbReference type="Proteomes" id="UP001059617"/>
    </source>
</evidence>
<keyword evidence="3" id="KW-1185">Reference proteome</keyword>
<protein>
    <recommendedName>
        <fullName evidence="4">DUF304 domain-containing protein</fullName>
    </recommendedName>
</protein>
<evidence type="ECO:0008006" key="4">
    <source>
        <dbReference type="Google" id="ProtNLM"/>
    </source>
</evidence>
<dbReference type="Proteomes" id="UP001059617">
    <property type="component" value="Chromosome"/>
</dbReference>
<organism evidence="2 3">
    <name type="scientific">Dactylosporangium fulvum</name>
    <dbReference type="NCBI Taxonomy" id="53359"/>
    <lineage>
        <taxon>Bacteria</taxon>
        <taxon>Bacillati</taxon>
        <taxon>Actinomycetota</taxon>
        <taxon>Actinomycetes</taxon>
        <taxon>Micromonosporales</taxon>
        <taxon>Micromonosporaceae</taxon>
        <taxon>Dactylosporangium</taxon>
    </lineage>
</organism>
<feature type="transmembrane region" description="Helical" evidence="1">
    <location>
        <begin position="51"/>
        <end position="69"/>
    </location>
</feature>